<dbReference type="EMBL" id="JXCY01000004">
    <property type="protein sequence ID" value="KOY76818.1"/>
    <property type="molecule type" value="Genomic_DNA"/>
</dbReference>
<keyword evidence="6" id="KW-1185">Reference proteome</keyword>
<proteinExistence type="inferred from homology"/>
<dbReference type="Proteomes" id="UP000037778">
    <property type="component" value="Unassembled WGS sequence"/>
</dbReference>
<dbReference type="InterPro" id="IPR052021">
    <property type="entry name" value="Type-I_RS_S_subunit"/>
</dbReference>
<comment type="caution">
    <text evidence="5">The sequence shown here is derived from an EMBL/GenBank/DDBJ whole genome shotgun (WGS) entry which is preliminary data.</text>
</comment>
<evidence type="ECO:0000256" key="2">
    <source>
        <dbReference type="ARBA" id="ARBA00022747"/>
    </source>
</evidence>
<dbReference type="InterPro" id="IPR000055">
    <property type="entry name" value="Restrct_endonuc_typeI_TRD"/>
</dbReference>
<dbReference type="CDD" id="cd17494">
    <property type="entry name" value="RMtype1_S_Sma198ORF994P-TRD2-CR2_like"/>
    <property type="match status" value="1"/>
</dbReference>
<dbReference type="PANTHER" id="PTHR30408">
    <property type="entry name" value="TYPE-1 RESTRICTION ENZYME ECOKI SPECIFICITY PROTEIN"/>
    <property type="match status" value="1"/>
</dbReference>
<dbReference type="PATRIC" id="fig|148814.8.peg.469"/>
<keyword evidence="3" id="KW-0238">DNA-binding</keyword>
<dbReference type="RefSeq" id="WP_053791611.1">
    <property type="nucleotide sequence ID" value="NZ_JXCY01000004.1"/>
</dbReference>
<evidence type="ECO:0000313" key="5">
    <source>
        <dbReference type="EMBL" id="KOY76818.1"/>
    </source>
</evidence>
<feature type="domain" description="Type I restriction modification DNA specificity" evidence="4">
    <location>
        <begin position="17"/>
        <end position="181"/>
    </location>
</feature>
<dbReference type="GO" id="GO:0003677">
    <property type="term" value="F:DNA binding"/>
    <property type="evidence" value="ECO:0007669"/>
    <property type="project" value="UniProtKB-KW"/>
</dbReference>
<sequence length="398" mass="45200">MTKTNVPRLRFKGFDGEWKSGSLGDKLNVVMGQSPHSENYTSDYKQNILVQGNADISNGKIKPRIYTKEITKVSKKNEIIMTVRAPVGELAFNQFDDVVIGRGVASLSGNSFDYFLLDRTKKMGIWNRLSSGSTFDAVNSNDIKSMPISFPKINEQEIIGSFFKKIDKLIELQTKRLEQLKKLKQGYLQKIFLQDGEVVPRLRFSGFKDDWNRDKLENNVHFIQGNDGYNTGIPILTISAGNGWMDQKERFGSVLAGNELKNYTLLTKGQLSYNHGNSKIAKYGAVFCLKGYDKALVPKVYHSFELKNGSPEFLENLFKSKIPDRQLRKLITSGARMDGLLNIGKKAFGSIVLGFPEQDEQQKIGEFFSKLDQLINYHSNKIDVLKKQKKSYLQKMFI</sequence>
<dbReference type="SUPFAM" id="SSF116734">
    <property type="entry name" value="DNA methylase specificity domain"/>
    <property type="match status" value="2"/>
</dbReference>
<dbReference type="InterPro" id="IPR044946">
    <property type="entry name" value="Restrct_endonuc_typeI_TRD_sf"/>
</dbReference>
<gene>
    <name evidence="5" type="ORF">RZ71_12740</name>
</gene>
<dbReference type="Pfam" id="PF01420">
    <property type="entry name" value="Methylase_S"/>
    <property type="match status" value="2"/>
</dbReference>
<dbReference type="PANTHER" id="PTHR30408:SF12">
    <property type="entry name" value="TYPE I RESTRICTION ENZYME MJAVIII SPECIFICITY SUBUNIT"/>
    <property type="match status" value="1"/>
</dbReference>
<dbReference type="GO" id="GO:0009307">
    <property type="term" value="P:DNA restriction-modification system"/>
    <property type="evidence" value="ECO:0007669"/>
    <property type="project" value="UniProtKB-KW"/>
</dbReference>
<dbReference type="Gene3D" id="3.90.220.20">
    <property type="entry name" value="DNA methylase specificity domains"/>
    <property type="match status" value="2"/>
</dbReference>
<reference evidence="5 6" key="1">
    <citation type="journal article" date="2015" name="Genome Biol. Evol.">
        <title>Functionally Structured Genomes in Lactobacillus kunkeei Colonizing the Honey Crop and Food Products of Honeybees and Stingless Bees.</title>
        <authorList>
            <person name="Tamarit D."/>
            <person name="Ellegaard K.M."/>
            <person name="Wikander J."/>
            <person name="Olofsson T."/>
            <person name="Vasquez A."/>
            <person name="Andersson S.G."/>
        </authorList>
    </citation>
    <scope>NUCLEOTIDE SEQUENCE [LARGE SCALE GENOMIC DNA]</scope>
    <source>
        <strain evidence="5 6">LAko</strain>
    </source>
</reference>
<comment type="similarity">
    <text evidence="1">Belongs to the type-I restriction system S methylase family.</text>
</comment>
<evidence type="ECO:0000256" key="3">
    <source>
        <dbReference type="ARBA" id="ARBA00023125"/>
    </source>
</evidence>
<feature type="domain" description="Type I restriction modification DNA specificity" evidence="4">
    <location>
        <begin position="230"/>
        <end position="386"/>
    </location>
</feature>
<accession>A0A0N0CT50</accession>
<evidence type="ECO:0000313" key="6">
    <source>
        <dbReference type="Proteomes" id="UP000037778"/>
    </source>
</evidence>
<keyword evidence="2" id="KW-0680">Restriction system</keyword>
<protein>
    <recommendedName>
        <fullName evidence="4">Type I restriction modification DNA specificity domain-containing protein</fullName>
    </recommendedName>
</protein>
<evidence type="ECO:0000256" key="1">
    <source>
        <dbReference type="ARBA" id="ARBA00010923"/>
    </source>
</evidence>
<name>A0A0N0CT50_9LACO</name>
<organism evidence="5 6">
    <name type="scientific">Apilactobacillus kunkeei</name>
    <dbReference type="NCBI Taxonomy" id="148814"/>
    <lineage>
        <taxon>Bacteria</taxon>
        <taxon>Bacillati</taxon>
        <taxon>Bacillota</taxon>
        <taxon>Bacilli</taxon>
        <taxon>Lactobacillales</taxon>
        <taxon>Lactobacillaceae</taxon>
        <taxon>Apilactobacillus</taxon>
    </lineage>
</organism>
<dbReference type="AlphaFoldDB" id="A0A0N0CT50"/>
<evidence type="ECO:0000259" key="4">
    <source>
        <dbReference type="Pfam" id="PF01420"/>
    </source>
</evidence>